<keyword evidence="1" id="KW-0812">Transmembrane</keyword>
<evidence type="ECO:0000313" key="3">
    <source>
        <dbReference type="Proteomes" id="UP000540423"/>
    </source>
</evidence>
<reference evidence="2 3" key="1">
    <citation type="submission" date="2020-08" db="EMBL/GenBank/DDBJ databases">
        <title>Genomic Encyclopedia of Type Strains, Phase IV (KMG-IV): sequencing the most valuable type-strain genomes for metagenomic binning, comparative biology and taxonomic classification.</title>
        <authorList>
            <person name="Goeker M."/>
        </authorList>
    </citation>
    <scope>NUCLEOTIDE SEQUENCE [LARGE SCALE GENOMIC DNA]</scope>
    <source>
        <strain evidence="2 3">DSM 40141</strain>
    </source>
</reference>
<dbReference type="EMBL" id="JACHEM010000017">
    <property type="protein sequence ID" value="MBB6439129.1"/>
    <property type="molecule type" value="Genomic_DNA"/>
</dbReference>
<accession>A0A7X0HMJ1</accession>
<dbReference type="AlphaFoldDB" id="A0A7X0HMJ1"/>
<dbReference type="Proteomes" id="UP000540423">
    <property type="component" value="Unassembled WGS sequence"/>
</dbReference>
<proteinExistence type="predicted"/>
<organism evidence="2 3">
    <name type="scientific">Streptomyces candidus</name>
    <dbReference type="NCBI Taxonomy" id="67283"/>
    <lineage>
        <taxon>Bacteria</taxon>
        <taxon>Bacillati</taxon>
        <taxon>Actinomycetota</taxon>
        <taxon>Actinomycetes</taxon>
        <taxon>Kitasatosporales</taxon>
        <taxon>Streptomycetaceae</taxon>
        <taxon>Streptomyces</taxon>
    </lineage>
</organism>
<gene>
    <name evidence="2" type="ORF">HNQ79_005641</name>
</gene>
<protein>
    <submittedName>
        <fullName evidence="2">Uncharacterized protein</fullName>
    </submittedName>
</protein>
<sequence>MENNTLAALSGASGAIIATVVVVIGIAAALYVRLKK</sequence>
<comment type="caution">
    <text evidence="2">The sequence shown here is derived from an EMBL/GenBank/DDBJ whole genome shotgun (WGS) entry which is preliminary data.</text>
</comment>
<feature type="transmembrane region" description="Helical" evidence="1">
    <location>
        <begin position="6"/>
        <end position="32"/>
    </location>
</feature>
<keyword evidence="1" id="KW-0472">Membrane</keyword>
<name>A0A7X0HMJ1_9ACTN</name>
<evidence type="ECO:0000313" key="2">
    <source>
        <dbReference type="EMBL" id="MBB6439129.1"/>
    </source>
</evidence>
<keyword evidence="1" id="KW-1133">Transmembrane helix</keyword>
<keyword evidence="3" id="KW-1185">Reference proteome</keyword>
<evidence type="ECO:0000256" key="1">
    <source>
        <dbReference type="SAM" id="Phobius"/>
    </source>
</evidence>